<feature type="domain" description="PITH" evidence="2">
    <location>
        <begin position="1"/>
        <end position="114"/>
    </location>
</feature>
<comment type="caution">
    <text evidence="3">The sequence shown here is derived from an EMBL/GenBank/DDBJ whole genome shotgun (WGS) entry which is preliminary data.</text>
</comment>
<dbReference type="Pfam" id="PF06201">
    <property type="entry name" value="PITH"/>
    <property type="match status" value="1"/>
</dbReference>
<dbReference type="AlphaFoldDB" id="A0A7J7MWQ8"/>
<dbReference type="PANTHER" id="PTHR12175">
    <property type="entry name" value="AD039 HT014 THIOREDOXIN FAMILY TRP26"/>
    <property type="match status" value="1"/>
</dbReference>
<gene>
    <name evidence="3" type="ORF">GIB67_032028</name>
</gene>
<dbReference type="InterPro" id="IPR045099">
    <property type="entry name" value="PITH1-like"/>
</dbReference>
<dbReference type="OrthoDB" id="2635at2759"/>
<keyword evidence="4" id="KW-1185">Reference proteome</keyword>
<comment type="similarity">
    <text evidence="1">Belongs to the PITHD1 family.</text>
</comment>
<dbReference type="Gene3D" id="2.60.120.470">
    <property type="entry name" value="PITH domain"/>
    <property type="match status" value="1"/>
</dbReference>
<feature type="non-terminal residue" evidence="3">
    <location>
        <position position="121"/>
    </location>
</feature>
<dbReference type="PROSITE" id="PS51532">
    <property type="entry name" value="PITH"/>
    <property type="match status" value="1"/>
</dbReference>
<accession>A0A7J7MWQ8</accession>
<evidence type="ECO:0000313" key="3">
    <source>
        <dbReference type="EMBL" id="KAF6159257.1"/>
    </source>
</evidence>
<dbReference type="EMBL" id="JACGCM010001193">
    <property type="protein sequence ID" value="KAF6159257.1"/>
    <property type="molecule type" value="Genomic_DNA"/>
</dbReference>
<reference evidence="3 4" key="1">
    <citation type="journal article" date="2020" name="IScience">
        <title>Genome Sequencing of the Endangered Kingdonia uniflora (Circaeasteraceae, Ranunculales) Reveals Potential Mechanisms of Evolutionary Specialization.</title>
        <authorList>
            <person name="Sun Y."/>
            <person name="Deng T."/>
            <person name="Zhang A."/>
            <person name="Moore M.J."/>
            <person name="Landis J.B."/>
            <person name="Lin N."/>
            <person name="Zhang H."/>
            <person name="Zhang X."/>
            <person name="Huang J."/>
            <person name="Zhang X."/>
            <person name="Sun H."/>
            <person name="Wang H."/>
        </authorList>
    </citation>
    <scope>NUCLEOTIDE SEQUENCE [LARGE SCALE GENOMIC DNA]</scope>
    <source>
        <strain evidence="3">TB1705</strain>
        <tissue evidence="3">Leaf</tissue>
    </source>
</reference>
<dbReference type="GO" id="GO:0005737">
    <property type="term" value="C:cytoplasm"/>
    <property type="evidence" value="ECO:0007669"/>
    <property type="project" value="UniProtKB-ARBA"/>
</dbReference>
<evidence type="ECO:0000256" key="1">
    <source>
        <dbReference type="ARBA" id="ARBA00025788"/>
    </source>
</evidence>
<organism evidence="3 4">
    <name type="scientific">Kingdonia uniflora</name>
    <dbReference type="NCBI Taxonomy" id="39325"/>
    <lineage>
        <taxon>Eukaryota</taxon>
        <taxon>Viridiplantae</taxon>
        <taxon>Streptophyta</taxon>
        <taxon>Embryophyta</taxon>
        <taxon>Tracheophyta</taxon>
        <taxon>Spermatophyta</taxon>
        <taxon>Magnoliopsida</taxon>
        <taxon>Ranunculales</taxon>
        <taxon>Circaeasteraceae</taxon>
        <taxon>Kingdonia</taxon>
    </lineage>
</organism>
<dbReference type="InterPro" id="IPR037047">
    <property type="entry name" value="PITH_dom_sf"/>
</dbReference>
<proteinExistence type="inferred from homology"/>
<evidence type="ECO:0000313" key="4">
    <source>
        <dbReference type="Proteomes" id="UP000541444"/>
    </source>
</evidence>
<name>A0A7J7MWQ8_9MAGN</name>
<sequence>GKLKSNDGDPELLLSISFINRDGIDFSDAQSILPIQYYKHKEKQYSLTKPYTFTTTSYIQNLIRYYRFPSVGNLTLHFLDSFGVETTQIYYISLKGVAIQLKRDLVGTIVYEVMPNPSDHK</sequence>
<dbReference type="Proteomes" id="UP000541444">
    <property type="component" value="Unassembled WGS sequence"/>
</dbReference>
<dbReference type="InterPro" id="IPR010400">
    <property type="entry name" value="PITH_dom"/>
</dbReference>
<dbReference type="PANTHER" id="PTHR12175:SF1">
    <property type="entry name" value="PITH DOMAIN-CONTAINING PROTEIN 1"/>
    <property type="match status" value="1"/>
</dbReference>
<evidence type="ECO:0000259" key="2">
    <source>
        <dbReference type="PROSITE" id="PS51532"/>
    </source>
</evidence>
<protein>
    <recommendedName>
        <fullName evidence="2">PITH domain-containing protein</fullName>
    </recommendedName>
</protein>
<dbReference type="SUPFAM" id="SSF49785">
    <property type="entry name" value="Galactose-binding domain-like"/>
    <property type="match status" value="1"/>
</dbReference>
<dbReference type="InterPro" id="IPR008979">
    <property type="entry name" value="Galactose-bd-like_sf"/>
</dbReference>